<dbReference type="EMBL" id="JAMFLZ010000007">
    <property type="protein sequence ID" value="MCL6296283.1"/>
    <property type="molecule type" value="Genomic_DNA"/>
</dbReference>
<proteinExistence type="predicted"/>
<dbReference type="Gene3D" id="3.10.450.50">
    <property type="match status" value="1"/>
</dbReference>
<name>A0ABT0QI46_9FLAO</name>
<evidence type="ECO:0000313" key="3">
    <source>
        <dbReference type="Proteomes" id="UP001165381"/>
    </source>
</evidence>
<dbReference type="Proteomes" id="UP001165381">
    <property type="component" value="Unassembled WGS sequence"/>
</dbReference>
<keyword evidence="3" id="KW-1185">Reference proteome</keyword>
<dbReference type="RefSeq" id="WP_249973747.1">
    <property type="nucleotide sequence ID" value="NZ_JAMFLZ010000007.1"/>
</dbReference>
<protein>
    <submittedName>
        <fullName evidence="2">Nuclear transport factor 2 family protein</fullName>
    </submittedName>
</protein>
<dbReference type="Pfam" id="PF14534">
    <property type="entry name" value="DUF4440"/>
    <property type="match status" value="1"/>
</dbReference>
<accession>A0ABT0QI46</accession>
<dbReference type="InterPro" id="IPR027843">
    <property type="entry name" value="DUF4440"/>
</dbReference>
<evidence type="ECO:0000313" key="2">
    <source>
        <dbReference type="EMBL" id="MCL6296283.1"/>
    </source>
</evidence>
<dbReference type="SUPFAM" id="SSF54427">
    <property type="entry name" value="NTF2-like"/>
    <property type="match status" value="1"/>
</dbReference>
<reference evidence="2" key="1">
    <citation type="submission" date="2022-05" db="EMBL/GenBank/DDBJ databases">
        <authorList>
            <person name="Park J.-S."/>
        </authorList>
    </citation>
    <scope>NUCLEOTIDE SEQUENCE</scope>
    <source>
        <strain evidence="2">2012CJ34-3</strain>
    </source>
</reference>
<gene>
    <name evidence="2" type="ORF">M3P09_14820</name>
</gene>
<feature type="domain" description="DUF4440" evidence="1">
    <location>
        <begin position="55"/>
        <end position="152"/>
    </location>
</feature>
<dbReference type="InterPro" id="IPR032710">
    <property type="entry name" value="NTF2-like_dom_sf"/>
</dbReference>
<sequence>MKNKLFGIVILAVLVIYSCKEQQNETNKSVGTTEVNADEIQSPTKEEVEIAVLSFNDAIVNPTVASMEALCADNLTYGHSSGKIQDKAEFIDDIVNGPFNFSSVEAPEQSIYISGNTAVVRNIFLAKATKDGKSIDIRLGCVQVFQKQKDDGLKLLTRQAYKLPN</sequence>
<dbReference type="PROSITE" id="PS51257">
    <property type="entry name" value="PROKAR_LIPOPROTEIN"/>
    <property type="match status" value="1"/>
</dbReference>
<organism evidence="2 3">
    <name type="scientific">Jejuia spongiicola</name>
    <dbReference type="NCBI Taxonomy" id="2942207"/>
    <lineage>
        <taxon>Bacteria</taxon>
        <taxon>Pseudomonadati</taxon>
        <taxon>Bacteroidota</taxon>
        <taxon>Flavobacteriia</taxon>
        <taxon>Flavobacteriales</taxon>
        <taxon>Flavobacteriaceae</taxon>
        <taxon>Jejuia</taxon>
    </lineage>
</organism>
<comment type="caution">
    <text evidence="2">The sequence shown here is derived from an EMBL/GenBank/DDBJ whole genome shotgun (WGS) entry which is preliminary data.</text>
</comment>
<evidence type="ECO:0000259" key="1">
    <source>
        <dbReference type="Pfam" id="PF14534"/>
    </source>
</evidence>